<keyword evidence="5" id="KW-1185">Reference proteome</keyword>
<dbReference type="InterPro" id="IPR011055">
    <property type="entry name" value="Dup_hybrid_motif"/>
</dbReference>
<feature type="domain" description="M23ase beta-sheet core" evidence="3">
    <location>
        <begin position="72"/>
        <end position="161"/>
    </location>
</feature>
<dbReference type="PROSITE" id="PS51257">
    <property type="entry name" value="PROKAR_LIPOPROTEIN"/>
    <property type="match status" value="1"/>
</dbReference>
<keyword evidence="1 2" id="KW-0732">Signal</keyword>
<evidence type="ECO:0000256" key="1">
    <source>
        <dbReference type="ARBA" id="ARBA00022729"/>
    </source>
</evidence>
<sequence>MNTKLINLLLLIFLSGCLTNQPGQVTVEEKSFNVIDVKSSKTSSKSSKKNIKKDWSLPVDSSILKNYSEKDGHFGLTYNNSSGQEVRAVRKGEVVYSGDRMASYGKMIIIKHSYGFYSIYNQNQELLVIEGDTIEKGQLIALTGDKPFYFEMKKYEEPINPLKYL</sequence>
<dbReference type="InterPro" id="IPR050570">
    <property type="entry name" value="Cell_wall_metabolism_enzyme"/>
</dbReference>
<dbReference type="OrthoDB" id="9784703at2"/>
<dbReference type="STRING" id="1125411.W908_02655"/>
<dbReference type="CDD" id="cd12797">
    <property type="entry name" value="M23_peptidase"/>
    <property type="match status" value="1"/>
</dbReference>
<dbReference type="InterPro" id="IPR016047">
    <property type="entry name" value="M23ase_b-sheet_dom"/>
</dbReference>
<dbReference type="RefSeq" id="WP_053819810.1">
    <property type="nucleotide sequence ID" value="NZ_CP006911.1"/>
</dbReference>
<organism evidence="4 5">
    <name type="scientific">Candidatus Pseudothioglobus singularis PS1</name>
    <dbReference type="NCBI Taxonomy" id="1125411"/>
    <lineage>
        <taxon>Bacteria</taxon>
        <taxon>Pseudomonadati</taxon>
        <taxon>Pseudomonadota</taxon>
        <taxon>Gammaproteobacteria</taxon>
        <taxon>Candidatus Pseudothioglobaceae</taxon>
        <taxon>Candidatus Pseudothioglobus</taxon>
    </lineage>
</organism>
<dbReference type="KEGG" id="tsn:W908_02655"/>
<dbReference type="SUPFAM" id="SSF51261">
    <property type="entry name" value="Duplicated hybrid motif"/>
    <property type="match status" value="1"/>
</dbReference>
<evidence type="ECO:0000313" key="4">
    <source>
        <dbReference type="EMBL" id="ALE02633.1"/>
    </source>
</evidence>
<evidence type="ECO:0000256" key="2">
    <source>
        <dbReference type="SAM" id="SignalP"/>
    </source>
</evidence>
<proteinExistence type="predicted"/>
<dbReference type="Pfam" id="PF01551">
    <property type="entry name" value="Peptidase_M23"/>
    <property type="match status" value="1"/>
</dbReference>
<dbReference type="Proteomes" id="UP000068905">
    <property type="component" value="Chromosome"/>
</dbReference>
<dbReference type="AlphaFoldDB" id="A0A0M4L5G9"/>
<protein>
    <recommendedName>
        <fullName evidence="3">M23ase beta-sheet core domain-containing protein</fullName>
    </recommendedName>
</protein>
<name>A0A0M4L5G9_9GAMM</name>
<dbReference type="PANTHER" id="PTHR21666:SF289">
    <property type="entry name" value="L-ALA--D-GLU ENDOPEPTIDASE"/>
    <property type="match status" value="1"/>
</dbReference>
<dbReference type="PANTHER" id="PTHR21666">
    <property type="entry name" value="PEPTIDASE-RELATED"/>
    <property type="match status" value="1"/>
</dbReference>
<accession>A0A0M4L5G9</accession>
<dbReference type="EMBL" id="CP006911">
    <property type="protein sequence ID" value="ALE02633.1"/>
    <property type="molecule type" value="Genomic_DNA"/>
</dbReference>
<evidence type="ECO:0000313" key="5">
    <source>
        <dbReference type="Proteomes" id="UP000068905"/>
    </source>
</evidence>
<feature type="signal peptide" evidence="2">
    <location>
        <begin position="1"/>
        <end position="20"/>
    </location>
</feature>
<reference evidence="4 5" key="1">
    <citation type="journal article" date="2015" name="Genome Announc.">
        <title>Genome Sequence of 'Candidatus Thioglobus singularis' Strain PS1, a Mixotroph from the SUP05 Clade of Marine Gammaproteobacteria.</title>
        <authorList>
            <person name="Marshall K.T."/>
            <person name="Morris R.M."/>
        </authorList>
    </citation>
    <scope>NUCLEOTIDE SEQUENCE [LARGE SCALE GENOMIC DNA]</scope>
    <source>
        <strain evidence="4 5">PS1</strain>
    </source>
</reference>
<feature type="chain" id="PRO_5005797660" description="M23ase beta-sheet core domain-containing protein" evidence="2">
    <location>
        <begin position="21"/>
        <end position="165"/>
    </location>
</feature>
<gene>
    <name evidence="4" type="ORF">W908_02655</name>
</gene>
<dbReference type="Gene3D" id="2.70.70.10">
    <property type="entry name" value="Glucose Permease (Domain IIA)"/>
    <property type="match status" value="1"/>
</dbReference>
<dbReference type="GO" id="GO:0004222">
    <property type="term" value="F:metalloendopeptidase activity"/>
    <property type="evidence" value="ECO:0007669"/>
    <property type="project" value="TreeGrafter"/>
</dbReference>
<evidence type="ECO:0000259" key="3">
    <source>
        <dbReference type="Pfam" id="PF01551"/>
    </source>
</evidence>